<dbReference type="SMART" id="SM00280">
    <property type="entry name" value="KAZAL"/>
    <property type="match status" value="1"/>
</dbReference>
<dbReference type="Gene3D" id="3.30.60.30">
    <property type="match status" value="1"/>
</dbReference>
<protein>
    <recommendedName>
        <fullName evidence="3">Kazal-like domain-containing protein</fullName>
    </recommendedName>
</protein>
<feature type="chain" id="PRO_5046451929" description="Kazal-like domain-containing protein" evidence="2">
    <location>
        <begin position="22"/>
        <end position="331"/>
    </location>
</feature>
<dbReference type="EMBL" id="CAKLCB010000244">
    <property type="protein sequence ID" value="CAH0517548.1"/>
    <property type="molecule type" value="Genomic_DNA"/>
</dbReference>
<proteinExistence type="predicted"/>
<dbReference type="Proteomes" id="UP001158986">
    <property type="component" value="Unassembled WGS sequence"/>
</dbReference>
<feature type="compositionally biased region" description="Polar residues" evidence="1">
    <location>
        <begin position="133"/>
        <end position="142"/>
    </location>
</feature>
<feature type="region of interest" description="Disordered" evidence="1">
    <location>
        <begin position="85"/>
        <end position="156"/>
    </location>
</feature>
<sequence length="331" mass="35138">MKLATGLLLTAIAVTATFTTAGSVKLSTTNAFVNHGFTSLRRANKDTPTSKFHRQLAASDDLNMLKVKKVSDSYGTPIPLEGLLPPKCADSSNTRLMDDFEPPNSLDLLQPPNSPDSFASINPDELAGLGPQTPLTLSSPNSVACPPTSPTTNPDHLAGLRLNNPPNLPETPECPPSLVTSSVPKTVTADRNTLNTIDPETLYGLGPHTPLSPCPSDCPPSDCTAFTGTVPFNPTMPSTPFTPDTFQSIGPEVVPGMESYGKNEKAKQAMDEFVKQEEVICNEDCSSQVVSHVCGSDGIMYDNLCELQNASCKSPEKCITQASDPSTCNQV</sequence>
<keyword evidence="5" id="KW-1185">Reference proteome</keyword>
<reference evidence="4 5" key="1">
    <citation type="submission" date="2021-11" db="EMBL/GenBank/DDBJ databases">
        <authorList>
            <person name="Islam A."/>
            <person name="Islam S."/>
            <person name="Flora M.S."/>
            <person name="Rahman M."/>
            <person name="Ziaur R.M."/>
            <person name="Epstein J.H."/>
            <person name="Hassan M."/>
            <person name="Klassen M."/>
            <person name="Woodard K."/>
            <person name="Webb A."/>
            <person name="Webby R.J."/>
            <person name="El Zowalaty M.E."/>
        </authorList>
    </citation>
    <scope>NUCLEOTIDE SEQUENCE [LARGE SCALE GENOMIC DNA]</scope>
    <source>
        <strain evidence="4">Pbs1</strain>
    </source>
</reference>
<evidence type="ECO:0000313" key="4">
    <source>
        <dbReference type="EMBL" id="CAH0517548.1"/>
    </source>
</evidence>
<evidence type="ECO:0000313" key="5">
    <source>
        <dbReference type="Proteomes" id="UP001158986"/>
    </source>
</evidence>
<organism evidence="4 5">
    <name type="scientific">Peronospora belbahrii</name>
    <dbReference type="NCBI Taxonomy" id="622444"/>
    <lineage>
        <taxon>Eukaryota</taxon>
        <taxon>Sar</taxon>
        <taxon>Stramenopiles</taxon>
        <taxon>Oomycota</taxon>
        <taxon>Peronosporomycetes</taxon>
        <taxon>Peronosporales</taxon>
        <taxon>Peronosporaceae</taxon>
        <taxon>Peronospora</taxon>
    </lineage>
</organism>
<comment type="caution">
    <text evidence="4">The sequence shown here is derived from an EMBL/GenBank/DDBJ whole genome shotgun (WGS) entry which is preliminary data.</text>
</comment>
<dbReference type="InterPro" id="IPR002350">
    <property type="entry name" value="Kazal_dom"/>
</dbReference>
<keyword evidence="2" id="KW-0732">Signal</keyword>
<dbReference type="InterPro" id="IPR036058">
    <property type="entry name" value="Kazal_dom_sf"/>
</dbReference>
<dbReference type="SUPFAM" id="SSF100895">
    <property type="entry name" value="Kazal-type serine protease inhibitors"/>
    <property type="match status" value="1"/>
</dbReference>
<evidence type="ECO:0000256" key="2">
    <source>
        <dbReference type="SAM" id="SignalP"/>
    </source>
</evidence>
<feature type="domain" description="Kazal-like" evidence="3">
    <location>
        <begin position="275"/>
        <end position="330"/>
    </location>
</feature>
<dbReference type="CDD" id="cd00104">
    <property type="entry name" value="KAZAL_FS"/>
    <property type="match status" value="1"/>
</dbReference>
<evidence type="ECO:0000259" key="3">
    <source>
        <dbReference type="PROSITE" id="PS51465"/>
    </source>
</evidence>
<feature type="signal peptide" evidence="2">
    <location>
        <begin position="1"/>
        <end position="21"/>
    </location>
</feature>
<accession>A0ABN8CYB4</accession>
<name>A0ABN8CYB4_9STRA</name>
<gene>
    <name evidence="4" type="ORF">PBS001_LOCUS4150</name>
</gene>
<dbReference type="PROSITE" id="PS51465">
    <property type="entry name" value="KAZAL_2"/>
    <property type="match status" value="1"/>
</dbReference>
<evidence type="ECO:0000256" key="1">
    <source>
        <dbReference type="SAM" id="MobiDB-lite"/>
    </source>
</evidence>
<dbReference type="Pfam" id="PF07648">
    <property type="entry name" value="Kazal_2"/>
    <property type="match status" value="1"/>
</dbReference>